<dbReference type="Proteomes" id="UP000276133">
    <property type="component" value="Unassembled WGS sequence"/>
</dbReference>
<reference evidence="1 2" key="1">
    <citation type="journal article" date="2018" name="Sci. Rep.">
        <title>Genomic signatures of local adaptation to the degree of environmental predictability in rotifers.</title>
        <authorList>
            <person name="Franch-Gras L."/>
            <person name="Hahn C."/>
            <person name="Garcia-Roger E.M."/>
            <person name="Carmona M.J."/>
            <person name="Serra M."/>
            <person name="Gomez A."/>
        </authorList>
    </citation>
    <scope>NUCLEOTIDE SEQUENCE [LARGE SCALE GENOMIC DNA]</scope>
    <source>
        <strain evidence="1">HYR1</strain>
    </source>
</reference>
<evidence type="ECO:0000313" key="2">
    <source>
        <dbReference type="Proteomes" id="UP000276133"/>
    </source>
</evidence>
<evidence type="ECO:0000313" key="1">
    <source>
        <dbReference type="EMBL" id="RNA42612.1"/>
    </source>
</evidence>
<name>A0A3M7T3K8_BRAPC</name>
<proteinExistence type="predicted"/>
<gene>
    <name evidence="1" type="ORF">BpHYR1_022381</name>
</gene>
<protein>
    <submittedName>
        <fullName evidence="1">Uncharacterized protein</fullName>
    </submittedName>
</protein>
<organism evidence="1 2">
    <name type="scientific">Brachionus plicatilis</name>
    <name type="common">Marine rotifer</name>
    <name type="synonym">Brachionus muelleri</name>
    <dbReference type="NCBI Taxonomy" id="10195"/>
    <lineage>
        <taxon>Eukaryota</taxon>
        <taxon>Metazoa</taxon>
        <taxon>Spiralia</taxon>
        <taxon>Gnathifera</taxon>
        <taxon>Rotifera</taxon>
        <taxon>Eurotatoria</taxon>
        <taxon>Monogononta</taxon>
        <taxon>Pseudotrocha</taxon>
        <taxon>Ploima</taxon>
        <taxon>Brachionidae</taxon>
        <taxon>Brachionus</taxon>
    </lineage>
</organism>
<dbReference type="EMBL" id="REGN01000346">
    <property type="protein sequence ID" value="RNA42612.1"/>
    <property type="molecule type" value="Genomic_DNA"/>
</dbReference>
<sequence>MKKKIVAQFPKKKNLYFIVNPKFPFKIHHLFKLLCCKILNVMPHQDLSYFIFLILGAASNA</sequence>
<keyword evidence="2" id="KW-1185">Reference proteome</keyword>
<accession>A0A3M7T3K8</accession>
<dbReference type="AlphaFoldDB" id="A0A3M7T3K8"/>
<comment type="caution">
    <text evidence="1">The sequence shown here is derived from an EMBL/GenBank/DDBJ whole genome shotgun (WGS) entry which is preliminary data.</text>
</comment>